<dbReference type="InterPro" id="IPR028889">
    <property type="entry name" value="USP"/>
</dbReference>
<dbReference type="PROSITE" id="PS00972">
    <property type="entry name" value="USP_1"/>
    <property type="match status" value="1"/>
</dbReference>
<dbReference type="Gene3D" id="3.90.70.10">
    <property type="entry name" value="Cysteine proteinases"/>
    <property type="match status" value="1"/>
</dbReference>
<dbReference type="PROSITE" id="PS00973">
    <property type="entry name" value="USP_2"/>
    <property type="match status" value="1"/>
</dbReference>
<dbReference type="Pfam" id="PF00443">
    <property type="entry name" value="UCH"/>
    <property type="match status" value="1"/>
</dbReference>
<feature type="domain" description="USP" evidence="1">
    <location>
        <begin position="12"/>
        <end position="343"/>
    </location>
</feature>
<dbReference type="GO" id="GO:0004843">
    <property type="term" value="F:cysteine-type deubiquitinase activity"/>
    <property type="evidence" value="ECO:0007669"/>
    <property type="project" value="InterPro"/>
</dbReference>
<protein>
    <recommendedName>
        <fullName evidence="1">USP domain-containing protein</fullName>
    </recommendedName>
</protein>
<dbReference type="PROSITE" id="PS50235">
    <property type="entry name" value="USP_3"/>
    <property type="match status" value="1"/>
</dbReference>
<dbReference type="EMBL" id="MN740472">
    <property type="protein sequence ID" value="QHU28422.1"/>
    <property type="molecule type" value="Genomic_DNA"/>
</dbReference>
<evidence type="ECO:0000259" key="1">
    <source>
        <dbReference type="PROSITE" id="PS50235"/>
    </source>
</evidence>
<evidence type="ECO:0000313" key="2">
    <source>
        <dbReference type="EMBL" id="QHU28422.1"/>
    </source>
</evidence>
<dbReference type="GO" id="GO:0016579">
    <property type="term" value="P:protein deubiquitination"/>
    <property type="evidence" value="ECO:0007669"/>
    <property type="project" value="InterPro"/>
</dbReference>
<organism evidence="2">
    <name type="scientific">viral metagenome</name>
    <dbReference type="NCBI Taxonomy" id="1070528"/>
    <lineage>
        <taxon>unclassified sequences</taxon>
        <taxon>metagenomes</taxon>
        <taxon>organismal metagenomes</taxon>
    </lineage>
</organism>
<proteinExistence type="predicted"/>
<dbReference type="PANTHER" id="PTHR21646:SF23">
    <property type="entry name" value="UBIQUITIN CARBOXYL-TERMINAL HYDROLASE USP2"/>
    <property type="match status" value="1"/>
</dbReference>
<name>A0A6C0LH11_9ZZZZ</name>
<dbReference type="InterPro" id="IPR038765">
    <property type="entry name" value="Papain-like_cys_pep_sf"/>
</dbReference>
<dbReference type="PANTHER" id="PTHR21646">
    <property type="entry name" value="UBIQUITIN CARBOXYL-TERMINAL HYDROLASE"/>
    <property type="match status" value="1"/>
</dbReference>
<dbReference type="InterPro" id="IPR050185">
    <property type="entry name" value="Ub_carboxyl-term_hydrolase"/>
</dbReference>
<dbReference type="SUPFAM" id="SSF54001">
    <property type="entry name" value="Cysteine proteinases"/>
    <property type="match status" value="1"/>
</dbReference>
<dbReference type="CDD" id="cd02674">
    <property type="entry name" value="Peptidase_C19R"/>
    <property type="match status" value="1"/>
</dbReference>
<dbReference type="AlphaFoldDB" id="A0A6C0LH11"/>
<dbReference type="InterPro" id="IPR018200">
    <property type="entry name" value="USP_CS"/>
</dbReference>
<accession>A0A6C0LH11</accession>
<sequence length="346" mass="39813">MSFDKYKGKGLTGLGNLGNTCFINSCIQILSHTYELNDFLDKGMYKKRLSNKYESALLVEWDSLRTLMWSENCIISPGKFIKTIQKMAQIKKMDLFTGYSQNDLPEFLLFLVDCFHTSLAREVNMTINGSAQNTTDKIAIQCFEKIKSMYANEYSEIWNMFYGIHVSQIISLESGEVLSTSPEPYFMINLSIPKGNKSPTLIDCFDLYVEGESLENENAWYNEATGSKQNVKKKISYWSLPNILVIDIKRFNSNNIKNQILVDFPLEDLNLSKYVIGYKKDSYVYTLYGICNHSGNVFGGHYTSYVKNANDKWYHFNDTNVSEIKDPAQLVSPKAYCLFYRKKSIE</sequence>
<reference evidence="2" key="1">
    <citation type="journal article" date="2020" name="Nature">
        <title>Giant virus diversity and host interactions through global metagenomics.</title>
        <authorList>
            <person name="Schulz F."/>
            <person name="Roux S."/>
            <person name="Paez-Espino D."/>
            <person name="Jungbluth S."/>
            <person name="Walsh D.A."/>
            <person name="Denef V.J."/>
            <person name="McMahon K.D."/>
            <person name="Konstantinidis K.T."/>
            <person name="Eloe-Fadrosh E.A."/>
            <person name="Kyrpides N.C."/>
            <person name="Woyke T."/>
        </authorList>
    </citation>
    <scope>NUCLEOTIDE SEQUENCE</scope>
    <source>
        <strain evidence="2">GVMAG-M-3300027770-73</strain>
    </source>
</reference>
<dbReference type="InterPro" id="IPR001394">
    <property type="entry name" value="Peptidase_C19_UCH"/>
</dbReference>